<accession>A0A2P8IHV2</accession>
<evidence type="ECO:0000313" key="2">
    <source>
        <dbReference type="EMBL" id="PSL58042.1"/>
    </source>
</evidence>
<evidence type="ECO:0000313" key="3">
    <source>
        <dbReference type="Proteomes" id="UP000241118"/>
    </source>
</evidence>
<dbReference type="AlphaFoldDB" id="A0A2P8IHV2"/>
<feature type="compositionally biased region" description="Low complexity" evidence="1">
    <location>
        <begin position="304"/>
        <end position="313"/>
    </location>
</feature>
<dbReference type="Proteomes" id="UP000241118">
    <property type="component" value="Unassembled WGS sequence"/>
</dbReference>
<dbReference type="RefSeq" id="WP_181319934.1">
    <property type="nucleotide sequence ID" value="NZ_PYAX01000001.1"/>
</dbReference>
<keyword evidence="3" id="KW-1185">Reference proteome</keyword>
<feature type="region of interest" description="Disordered" evidence="1">
    <location>
        <begin position="284"/>
        <end position="313"/>
    </location>
</feature>
<proteinExistence type="predicted"/>
<gene>
    <name evidence="2" type="ORF">B0I31_101257</name>
</gene>
<reference evidence="2 3" key="1">
    <citation type="submission" date="2018-03" db="EMBL/GenBank/DDBJ databases">
        <title>Genomic Encyclopedia of Type Strains, Phase III (KMG-III): the genomes of soil and plant-associated and newly described type strains.</title>
        <authorList>
            <person name="Whitman W."/>
        </authorList>
    </citation>
    <scope>NUCLEOTIDE SEQUENCE [LARGE SCALE GENOMIC DNA]</scope>
    <source>
        <strain evidence="2 3">CGMCC 4.7097</strain>
    </source>
</reference>
<dbReference type="EMBL" id="PYAX01000001">
    <property type="protein sequence ID" value="PSL58042.1"/>
    <property type="molecule type" value="Genomic_DNA"/>
</dbReference>
<evidence type="ECO:0000256" key="1">
    <source>
        <dbReference type="SAM" id="MobiDB-lite"/>
    </source>
</evidence>
<feature type="compositionally biased region" description="Low complexity" evidence="1">
    <location>
        <begin position="284"/>
        <end position="298"/>
    </location>
</feature>
<comment type="caution">
    <text evidence="2">The sequence shown here is derived from an EMBL/GenBank/DDBJ whole genome shotgun (WGS) entry which is preliminary data.</text>
</comment>
<organism evidence="2 3">
    <name type="scientific">Saccharothrix carnea</name>
    <dbReference type="NCBI Taxonomy" id="1280637"/>
    <lineage>
        <taxon>Bacteria</taxon>
        <taxon>Bacillati</taxon>
        <taxon>Actinomycetota</taxon>
        <taxon>Actinomycetes</taxon>
        <taxon>Pseudonocardiales</taxon>
        <taxon>Pseudonocardiaceae</taxon>
        <taxon>Saccharothrix</taxon>
    </lineage>
</organism>
<name>A0A2P8IHV2_SACCR</name>
<sequence length="313" mass="33882">MRTTNRTTIDLDALGGLFPQRVATASELLALGLPSEELALRCRPQGPWQHVLPGILLLARTPPTRAQLVRAALRYGGPQSLLTGVDALQLHGLRALPATGPVQVLVNRALEPAAKVRLTRVRRLPDPVLRRGFLTVPLARAAVDAARALHRRDDLRAVLTEVVRHGGVPVADLRPLARGSEEARQVLSELVDGVRSVPQAWAKAVLDDLPLPPPAWGVPLATPDGRPLGIADAWWNDRALVWQFNTPTPRSDLLTAAGATVLHTTPTRLRQSPTSVAQDLLTAATKATTRPRPRITPTHPFPNNPTTNYQPPP</sequence>
<protein>
    <submittedName>
        <fullName evidence="2">Uncharacterized protein</fullName>
    </submittedName>
</protein>